<feature type="region of interest" description="Disordered" evidence="1">
    <location>
        <begin position="153"/>
        <end position="177"/>
    </location>
</feature>
<dbReference type="EMBL" id="BPVZ01000479">
    <property type="protein sequence ID" value="GKV51286.1"/>
    <property type="molecule type" value="Genomic_DNA"/>
</dbReference>
<evidence type="ECO:0000256" key="1">
    <source>
        <dbReference type="SAM" id="MobiDB-lite"/>
    </source>
</evidence>
<gene>
    <name evidence="2" type="ORF">SLEP1_g57954</name>
</gene>
<protein>
    <submittedName>
        <fullName evidence="2">Uncharacterized protein</fullName>
    </submittedName>
</protein>
<feature type="compositionally biased region" description="Polar residues" evidence="1">
    <location>
        <begin position="9"/>
        <end position="20"/>
    </location>
</feature>
<proteinExistence type="predicted"/>
<feature type="region of interest" description="Disordered" evidence="1">
    <location>
        <begin position="1"/>
        <end position="20"/>
    </location>
</feature>
<accession>A0AAV5MMX5</accession>
<dbReference type="Pfam" id="PF03004">
    <property type="entry name" value="Transposase_24"/>
    <property type="match status" value="1"/>
</dbReference>
<dbReference type="AlphaFoldDB" id="A0AAV5MMX5"/>
<dbReference type="Proteomes" id="UP001054252">
    <property type="component" value="Unassembled WGS sequence"/>
</dbReference>
<comment type="caution">
    <text evidence="2">The sequence shown here is derived from an EMBL/GenBank/DDBJ whole genome shotgun (WGS) entry which is preliminary data.</text>
</comment>
<dbReference type="InterPro" id="IPR004252">
    <property type="entry name" value="Probable_transposase_24"/>
</dbReference>
<keyword evidence="3" id="KW-1185">Reference proteome</keyword>
<name>A0AAV5MMX5_9ROSI</name>
<organism evidence="2 3">
    <name type="scientific">Rubroshorea leprosula</name>
    <dbReference type="NCBI Taxonomy" id="152421"/>
    <lineage>
        <taxon>Eukaryota</taxon>
        <taxon>Viridiplantae</taxon>
        <taxon>Streptophyta</taxon>
        <taxon>Embryophyta</taxon>
        <taxon>Tracheophyta</taxon>
        <taxon>Spermatophyta</taxon>
        <taxon>Magnoliopsida</taxon>
        <taxon>eudicotyledons</taxon>
        <taxon>Gunneridae</taxon>
        <taxon>Pentapetalae</taxon>
        <taxon>rosids</taxon>
        <taxon>malvids</taxon>
        <taxon>Malvales</taxon>
        <taxon>Dipterocarpaceae</taxon>
        <taxon>Rubroshorea</taxon>
    </lineage>
</organism>
<evidence type="ECO:0000313" key="2">
    <source>
        <dbReference type="EMBL" id="GKV51286.1"/>
    </source>
</evidence>
<sequence>MLSARGAKNRSSGQRVTHTNGSISFAIHEIRMTESRGGVQPPHLEKFKETHTFRKKAGKDQEPAWINEKTKHQYDSYVVECIESHGFDASSWPRMDNEAWVKAVGGCSYNFMPGIDSQVNPEMLANMTQAQNNMSQTIAQSVLAALAAHGISPQAGHHPVAPAQPSHGHGSGLRMNSAFTYSTDSTQTSPMVLEYQQQ</sequence>
<evidence type="ECO:0000313" key="3">
    <source>
        <dbReference type="Proteomes" id="UP001054252"/>
    </source>
</evidence>
<reference evidence="2 3" key="1">
    <citation type="journal article" date="2021" name="Commun. Biol.">
        <title>The genome of Shorea leprosula (Dipterocarpaceae) highlights the ecological relevance of drought in aseasonal tropical rainforests.</title>
        <authorList>
            <person name="Ng K.K.S."/>
            <person name="Kobayashi M.J."/>
            <person name="Fawcett J.A."/>
            <person name="Hatakeyama M."/>
            <person name="Paape T."/>
            <person name="Ng C.H."/>
            <person name="Ang C.C."/>
            <person name="Tnah L.H."/>
            <person name="Lee C.T."/>
            <person name="Nishiyama T."/>
            <person name="Sese J."/>
            <person name="O'Brien M.J."/>
            <person name="Copetti D."/>
            <person name="Mohd Noor M.I."/>
            <person name="Ong R.C."/>
            <person name="Putra M."/>
            <person name="Sireger I.Z."/>
            <person name="Indrioko S."/>
            <person name="Kosugi Y."/>
            <person name="Izuno A."/>
            <person name="Isagi Y."/>
            <person name="Lee S.L."/>
            <person name="Shimizu K.K."/>
        </authorList>
    </citation>
    <scope>NUCLEOTIDE SEQUENCE [LARGE SCALE GENOMIC DNA]</scope>
    <source>
        <strain evidence="2">214</strain>
    </source>
</reference>